<comment type="caution">
    <text evidence="1">The sequence shown here is derived from an EMBL/GenBank/DDBJ whole genome shotgun (WGS) entry which is preliminary data.</text>
</comment>
<proteinExistence type="predicted"/>
<protein>
    <recommendedName>
        <fullName evidence="3">KTSC domain-containing protein</fullName>
    </recommendedName>
</protein>
<evidence type="ECO:0000313" key="2">
    <source>
        <dbReference type="Proteomes" id="UP000440498"/>
    </source>
</evidence>
<dbReference type="RefSeq" id="WP_328595638.1">
    <property type="nucleotide sequence ID" value="NZ_WHUG01000019.1"/>
</dbReference>
<reference evidence="1 2" key="1">
    <citation type="submission" date="2019-10" db="EMBL/GenBank/DDBJ databases">
        <title>Two novel species isolated from a subtropical stream in China.</title>
        <authorList>
            <person name="Lu H."/>
        </authorList>
    </citation>
    <scope>NUCLEOTIDE SEQUENCE [LARGE SCALE GENOMIC DNA]</scope>
    <source>
        <strain evidence="1 2">FT29W</strain>
    </source>
</reference>
<gene>
    <name evidence="1" type="ORF">GEV02_29420</name>
</gene>
<dbReference type="AlphaFoldDB" id="A0A6A7NBA2"/>
<dbReference type="Proteomes" id="UP000440498">
    <property type="component" value="Unassembled WGS sequence"/>
</dbReference>
<dbReference type="EMBL" id="WHUG01000019">
    <property type="protein sequence ID" value="MQA42264.1"/>
    <property type="molecule type" value="Genomic_DNA"/>
</dbReference>
<name>A0A6A7NBA2_9BURK</name>
<organism evidence="1 2">
    <name type="scientific">Rugamonas aquatica</name>
    <dbReference type="NCBI Taxonomy" id="2743357"/>
    <lineage>
        <taxon>Bacteria</taxon>
        <taxon>Pseudomonadati</taxon>
        <taxon>Pseudomonadota</taxon>
        <taxon>Betaproteobacteria</taxon>
        <taxon>Burkholderiales</taxon>
        <taxon>Oxalobacteraceae</taxon>
        <taxon>Telluria group</taxon>
        <taxon>Rugamonas</taxon>
    </lineage>
</organism>
<sequence>MERYKNLSGDSGVTAFEIGPDSITVRFNTGATYLYNIQSAGTGNIEKMQALANRGQGLNSYISRITRKMYAKKY</sequence>
<evidence type="ECO:0000313" key="1">
    <source>
        <dbReference type="EMBL" id="MQA42264.1"/>
    </source>
</evidence>
<evidence type="ECO:0008006" key="3">
    <source>
        <dbReference type="Google" id="ProtNLM"/>
    </source>
</evidence>
<accession>A0A6A7NBA2</accession>
<keyword evidence="2" id="KW-1185">Reference proteome</keyword>